<reference evidence="1 2" key="1">
    <citation type="submission" date="2018-07" db="EMBL/GenBank/DDBJ databases">
        <title>Genomic Encyclopedia of Type Strains, Phase III (KMG-III): the genomes of soil and plant-associated and newly described type strains.</title>
        <authorList>
            <person name="Whitman W."/>
        </authorList>
    </citation>
    <scope>NUCLEOTIDE SEQUENCE [LARGE SCALE GENOMIC DNA]</scope>
    <source>
        <strain evidence="1 2">CECT 8333</strain>
    </source>
</reference>
<sequence length="151" mass="17241">MINSGETNEPEHSYKLAIIAGEQSINCIPAGQEFNSEDVFKSFFTEEALSEIKNVKINERLLLKFEGDQPNKVIIKDILLSSDGKYLYPEKLSPETLLTNKDENFSFVFGTNLTSGLSSQFEPTKRNYRGFKVNAAWESRDEVYIFVIKEK</sequence>
<protein>
    <submittedName>
        <fullName evidence="1">Uncharacterized protein</fullName>
    </submittedName>
</protein>
<dbReference type="Proteomes" id="UP000253090">
    <property type="component" value="Unassembled WGS sequence"/>
</dbReference>
<proteinExistence type="predicted"/>
<keyword evidence="2" id="KW-1185">Reference proteome</keyword>
<dbReference type="EMBL" id="QPJW01000006">
    <property type="protein sequence ID" value="RCX18580.1"/>
    <property type="molecule type" value="Genomic_DNA"/>
</dbReference>
<dbReference type="OrthoDB" id="1938567at2"/>
<gene>
    <name evidence="1" type="ORF">DFP94_106114</name>
</gene>
<comment type="caution">
    <text evidence="1">The sequence shown here is derived from an EMBL/GenBank/DDBJ whole genome shotgun (WGS) entry which is preliminary data.</text>
</comment>
<dbReference type="AlphaFoldDB" id="A0A369BAM8"/>
<evidence type="ECO:0000313" key="1">
    <source>
        <dbReference type="EMBL" id="RCX18580.1"/>
    </source>
</evidence>
<accession>A0A369BAM8</accession>
<evidence type="ECO:0000313" key="2">
    <source>
        <dbReference type="Proteomes" id="UP000253090"/>
    </source>
</evidence>
<organism evidence="1 2">
    <name type="scientific">Fontibacillus phaseoli</name>
    <dbReference type="NCBI Taxonomy" id="1416533"/>
    <lineage>
        <taxon>Bacteria</taxon>
        <taxon>Bacillati</taxon>
        <taxon>Bacillota</taxon>
        <taxon>Bacilli</taxon>
        <taxon>Bacillales</taxon>
        <taxon>Paenibacillaceae</taxon>
        <taxon>Fontibacillus</taxon>
    </lineage>
</organism>
<name>A0A369BAM8_9BACL</name>
<dbReference type="RefSeq" id="WP_114497447.1">
    <property type="nucleotide sequence ID" value="NZ_QPJW01000006.1"/>
</dbReference>